<dbReference type="EMBL" id="JBGBPQ010000033">
    <property type="protein sequence ID" value="KAL1495152.1"/>
    <property type="molecule type" value="Genomic_DNA"/>
</dbReference>
<dbReference type="Pfam" id="PF14295">
    <property type="entry name" value="PAN_4"/>
    <property type="match status" value="1"/>
</dbReference>
<dbReference type="InterPro" id="IPR003609">
    <property type="entry name" value="Pan_app"/>
</dbReference>
<dbReference type="InterPro" id="IPR002130">
    <property type="entry name" value="Cyclophilin-type_PPIase_dom"/>
</dbReference>
<name>A0AB34I9P9_PRYPA</name>
<dbReference type="Gene3D" id="3.50.4.10">
    <property type="entry name" value="Hepatocyte Growth Factor"/>
    <property type="match status" value="1"/>
</dbReference>
<evidence type="ECO:0000313" key="3">
    <source>
        <dbReference type="EMBL" id="KAL1495152.1"/>
    </source>
</evidence>
<feature type="domain" description="Apple" evidence="2">
    <location>
        <begin position="12"/>
        <end position="46"/>
    </location>
</feature>
<dbReference type="SUPFAM" id="SSF50891">
    <property type="entry name" value="Cyclophilin-like"/>
    <property type="match status" value="1"/>
</dbReference>
<dbReference type="Proteomes" id="UP001515480">
    <property type="component" value="Unassembled WGS sequence"/>
</dbReference>
<reference evidence="3 4" key="1">
    <citation type="journal article" date="2024" name="Science">
        <title>Giant polyketide synthase enzymes in the biosynthesis of giant marine polyether toxins.</title>
        <authorList>
            <person name="Fallon T.R."/>
            <person name="Shende V.V."/>
            <person name="Wierzbicki I.H."/>
            <person name="Pendleton A.L."/>
            <person name="Watervoot N.F."/>
            <person name="Auber R.P."/>
            <person name="Gonzalez D.J."/>
            <person name="Wisecaver J.H."/>
            <person name="Moore B.S."/>
        </authorList>
    </citation>
    <scope>NUCLEOTIDE SEQUENCE [LARGE SCALE GENOMIC DNA]</scope>
    <source>
        <strain evidence="3 4">12B1</strain>
    </source>
</reference>
<dbReference type="PANTHER" id="PTHR46873">
    <property type="entry name" value="EXPRESSED PROTEIN"/>
    <property type="match status" value="1"/>
</dbReference>
<accession>A0AB34I9P9</accession>
<evidence type="ECO:0000259" key="1">
    <source>
        <dbReference type="Pfam" id="PF00160"/>
    </source>
</evidence>
<dbReference type="GO" id="GO:0003755">
    <property type="term" value="F:peptidyl-prolyl cis-trans isomerase activity"/>
    <property type="evidence" value="ECO:0007669"/>
    <property type="project" value="InterPro"/>
</dbReference>
<comment type="caution">
    <text evidence="3">The sequence shown here is derived from an EMBL/GenBank/DDBJ whole genome shotgun (WGS) entry which is preliminary data.</text>
</comment>
<organism evidence="3 4">
    <name type="scientific">Prymnesium parvum</name>
    <name type="common">Toxic golden alga</name>
    <dbReference type="NCBI Taxonomy" id="97485"/>
    <lineage>
        <taxon>Eukaryota</taxon>
        <taxon>Haptista</taxon>
        <taxon>Haptophyta</taxon>
        <taxon>Prymnesiophyceae</taxon>
        <taxon>Prymnesiales</taxon>
        <taxon>Prymnesiaceae</taxon>
        <taxon>Prymnesium</taxon>
    </lineage>
</organism>
<proteinExistence type="predicted"/>
<evidence type="ECO:0000259" key="2">
    <source>
        <dbReference type="Pfam" id="PF14295"/>
    </source>
</evidence>
<dbReference type="PANTHER" id="PTHR46873:SF1">
    <property type="entry name" value="EXPRESSED PROTEIN"/>
    <property type="match status" value="1"/>
</dbReference>
<protein>
    <recommendedName>
        <fullName evidence="5">Peptidylprolyl isomerase</fullName>
    </recommendedName>
</protein>
<keyword evidence="4" id="KW-1185">Reference proteome</keyword>
<evidence type="ECO:0008006" key="5">
    <source>
        <dbReference type="Google" id="ProtNLM"/>
    </source>
</evidence>
<dbReference type="InterPro" id="IPR029000">
    <property type="entry name" value="Cyclophilin-like_dom_sf"/>
</dbReference>
<evidence type="ECO:0000313" key="4">
    <source>
        <dbReference type="Proteomes" id="UP001515480"/>
    </source>
</evidence>
<feature type="domain" description="PPIase cyclophilin-type" evidence="1">
    <location>
        <begin position="92"/>
        <end position="234"/>
    </location>
</feature>
<dbReference type="Pfam" id="PF00160">
    <property type="entry name" value="Pro_isomerase"/>
    <property type="match status" value="1"/>
</dbReference>
<dbReference type="Gene3D" id="2.40.100.10">
    <property type="entry name" value="Cyclophilin-like"/>
    <property type="match status" value="1"/>
</dbReference>
<dbReference type="AlphaFoldDB" id="A0AB34I9P9"/>
<sequence length="257" mass="27233">MVPGVGAGAPAVRSAGGCCAACGETRGCNVWVWCAAGWCAGQCWLKWTDKPEQPAVRARGDGVAWASGALQKDAPAARGAPEEARLNATRVVALRTARGEIRIRLRPEWHLPSVRFVQQAAVTDSCTVKCELYRAEPGFLLQGAMRAIVPPNKMCRAFRGGPEECTDSEERPGGSVMRRGDVAWAGGSAGPDFFITMGTVNGFGATHTVWGSVADEESMALVLKLVKGASSSKPGTMRILDEPVRFTVTDASASLQR</sequence>
<gene>
    <name evidence="3" type="ORF">AB1Y20_017017</name>
</gene>